<evidence type="ECO:0000313" key="6">
    <source>
        <dbReference type="EMBL" id="KAH3864192.1"/>
    </source>
</evidence>
<reference evidence="6" key="2">
    <citation type="submission" date="2020-11" db="EMBL/GenBank/DDBJ databases">
        <authorList>
            <person name="McCartney M.A."/>
            <person name="Auch B."/>
            <person name="Kono T."/>
            <person name="Mallez S."/>
            <person name="Becker A."/>
            <person name="Gohl D.M."/>
            <person name="Silverstein K.A.T."/>
            <person name="Koren S."/>
            <person name="Bechman K.B."/>
            <person name="Herman A."/>
            <person name="Abrahante J.E."/>
            <person name="Garbe J."/>
        </authorList>
    </citation>
    <scope>NUCLEOTIDE SEQUENCE</scope>
    <source>
        <strain evidence="6">Duluth1</strain>
        <tissue evidence="6">Whole animal</tissue>
    </source>
</reference>
<proteinExistence type="predicted"/>
<dbReference type="PANTHER" id="PTHR39490">
    <property type="entry name" value="ARRESTIN DOMAIN-CONTAINING PROTEIN D"/>
    <property type="match status" value="1"/>
</dbReference>
<dbReference type="SUPFAM" id="SSF48371">
    <property type="entry name" value="ARM repeat"/>
    <property type="match status" value="1"/>
</dbReference>
<name>A0A9D4LUU3_DREPO</name>
<dbReference type="InterPro" id="IPR000306">
    <property type="entry name" value="Znf_FYVE"/>
</dbReference>
<dbReference type="Gene3D" id="3.30.40.10">
    <property type="entry name" value="Zinc/RING finger domain, C3HC4 (zinc finger)"/>
    <property type="match status" value="1"/>
</dbReference>
<evidence type="ECO:0000313" key="7">
    <source>
        <dbReference type="Proteomes" id="UP000828390"/>
    </source>
</evidence>
<dbReference type="InterPro" id="IPR011011">
    <property type="entry name" value="Znf_FYVE_PHD"/>
</dbReference>
<keyword evidence="1" id="KW-0479">Metal-binding</keyword>
<accession>A0A9D4LUU3</accession>
<sequence>MLPVPTSGGLKDNITNRTIISICGEAFIPAVIEGDTDPYTNPNFFISKRSWQPDQEALICPLCRSKFGALKRRHHCRQCGLVVCDKCNEKLPLPQLNVPGLERVCESCKPVTAAVTRSRSHLPQHKFAAVKELSSLCKDERNIDKMFKFGGFHTLVAQAGESLKTQNMELLGLAVGALNMLSTFDPVRSYMVQSRILSVLCHILEKVPSEQEQIILDGVEALTTFCRSPKYRDIALKCGCLTAILRQCSGGSETVSLTMVGLLGRILEDSSMHGALIQDSGASLQVLLKMAAVGSVQMQALTLKCLNYLSMGSDWNKHRILQEDFTAGRPLLSVMKTETLYMQVWVNATCLVANLATSAEDQGGLVDCRDVMIEMMISDVDNIDVLRNIIRGISNFSKFQQNSNKVLSVLHHLVEKCLRHKDDVIRQYALKAILFTVQFEPEESVRQLLIDGAAEVLQNLVSSRGVMNGIISSMAQDIPDLAKPL</sequence>
<evidence type="ECO:0000259" key="5">
    <source>
        <dbReference type="PROSITE" id="PS50178"/>
    </source>
</evidence>
<evidence type="ECO:0000256" key="4">
    <source>
        <dbReference type="PROSITE-ProRule" id="PRU00091"/>
    </source>
</evidence>
<organism evidence="6 7">
    <name type="scientific">Dreissena polymorpha</name>
    <name type="common">Zebra mussel</name>
    <name type="synonym">Mytilus polymorpha</name>
    <dbReference type="NCBI Taxonomy" id="45954"/>
    <lineage>
        <taxon>Eukaryota</taxon>
        <taxon>Metazoa</taxon>
        <taxon>Spiralia</taxon>
        <taxon>Lophotrochozoa</taxon>
        <taxon>Mollusca</taxon>
        <taxon>Bivalvia</taxon>
        <taxon>Autobranchia</taxon>
        <taxon>Heteroconchia</taxon>
        <taxon>Euheterodonta</taxon>
        <taxon>Imparidentia</taxon>
        <taxon>Neoheterodontei</taxon>
        <taxon>Myida</taxon>
        <taxon>Dreissenoidea</taxon>
        <taxon>Dreissenidae</taxon>
        <taxon>Dreissena</taxon>
    </lineage>
</organism>
<dbReference type="InterPro" id="IPR013083">
    <property type="entry name" value="Znf_RING/FYVE/PHD"/>
</dbReference>
<dbReference type="Pfam" id="PF01363">
    <property type="entry name" value="FYVE"/>
    <property type="match status" value="1"/>
</dbReference>
<keyword evidence="3" id="KW-0862">Zinc</keyword>
<keyword evidence="7" id="KW-1185">Reference proteome</keyword>
<evidence type="ECO:0000256" key="3">
    <source>
        <dbReference type="ARBA" id="ARBA00022833"/>
    </source>
</evidence>
<gene>
    <name evidence="6" type="ORF">DPMN_027208</name>
</gene>
<reference evidence="6" key="1">
    <citation type="journal article" date="2019" name="bioRxiv">
        <title>The Genome of the Zebra Mussel, Dreissena polymorpha: A Resource for Invasive Species Research.</title>
        <authorList>
            <person name="McCartney M.A."/>
            <person name="Auch B."/>
            <person name="Kono T."/>
            <person name="Mallez S."/>
            <person name="Zhang Y."/>
            <person name="Obille A."/>
            <person name="Becker A."/>
            <person name="Abrahante J.E."/>
            <person name="Garbe J."/>
            <person name="Badalamenti J.P."/>
            <person name="Herman A."/>
            <person name="Mangelson H."/>
            <person name="Liachko I."/>
            <person name="Sullivan S."/>
            <person name="Sone E.D."/>
            <person name="Koren S."/>
            <person name="Silverstein K.A.T."/>
            <person name="Beckman K.B."/>
            <person name="Gohl D.M."/>
        </authorList>
    </citation>
    <scope>NUCLEOTIDE SEQUENCE</scope>
    <source>
        <strain evidence="6">Duluth1</strain>
        <tissue evidence="6">Whole animal</tissue>
    </source>
</reference>
<dbReference type="Proteomes" id="UP000828390">
    <property type="component" value="Unassembled WGS sequence"/>
</dbReference>
<dbReference type="InterPro" id="IPR011989">
    <property type="entry name" value="ARM-like"/>
</dbReference>
<dbReference type="SMART" id="SM00064">
    <property type="entry name" value="FYVE"/>
    <property type="match status" value="1"/>
</dbReference>
<dbReference type="InterPro" id="IPR052113">
    <property type="entry name" value="FYVE-type_Zinc_Finger"/>
</dbReference>
<dbReference type="SUPFAM" id="SSF57903">
    <property type="entry name" value="FYVE/PHD zinc finger"/>
    <property type="match status" value="1"/>
</dbReference>
<dbReference type="CDD" id="cd15760">
    <property type="entry name" value="FYVE_scVPS27p_like"/>
    <property type="match status" value="1"/>
</dbReference>
<evidence type="ECO:0000256" key="1">
    <source>
        <dbReference type="ARBA" id="ARBA00022723"/>
    </source>
</evidence>
<dbReference type="GO" id="GO:0008270">
    <property type="term" value="F:zinc ion binding"/>
    <property type="evidence" value="ECO:0007669"/>
    <property type="project" value="UniProtKB-KW"/>
</dbReference>
<dbReference type="AlphaFoldDB" id="A0A9D4LUU3"/>
<protein>
    <recommendedName>
        <fullName evidence="5">FYVE-type domain-containing protein</fullName>
    </recommendedName>
</protein>
<dbReference type="PANTHER" id="PTHR39490:SF9">
    <property type="entry name" value="FYVE-TYPE DOMAIN-CONTAINING PROTEIN"/>
    <property type="match status" value="1"/>
</dbReference>
<dbReference type="EMBL" id="JAIWYP010000002">
    <property type="protein sequence ID" value="KAH3864192.1"/>
    <property type="molecule type" value="Genomic_DNA"/>
</dbReference>
<dbReference type="InterPro" id="IPR016024">
    <property type="entry name" value="ARM-type_fold"/>
</dbReference>
<evidence type="ECO:0000256" key="2">
    <source>
        <dbReference type="ARBA" id="ARBA00022771"/>
    </source>
</evidence>
<dbReference type="PROSITE" id="PS50178">
    <property type="entry name" value="ZF_FYVE"/>
    <property type="match status" value="1"/>
</dbReference>
<comment type="caution">
    <text evidence="6">The sequence shown here is derived from an EMBL/GenBank/DDBJ whole genome shotgun (WGS) entry which is preliminary data.</text>
</comment>
<dbReference type="InterPro" id="IPR017455">
    <property type="entry name" value="Znf_FYVE-rel"/>
</dbReference>
<dbReference type="Gene3D" id="1.25.10.10">
    <property type="entry name" value="Leucine-rich Repeat Variant"/>
    <property type="match status" value="2"/>
</dbReference>
<keyword evidence="2 4" id="KW-0863">Zinc-finger</keyword>
<feature type="domain" description="FYVE-type" evidence="5">
    <location>
        <begin position="54"/>
        <end position="108"/>
    </location>
</feature>
<dbReference type="OrthoDB" id="5872154at2759"/>